<dbReference type="eggNOG" id="COG1309">
    <property type="taxonomic scope" value="Bacteria"/>
</dbReference>
<dbReference type="PROSITE" id="PS50977">
    <property type="entry name" value="HTH_TETR_2"/>
    <property type="match status" value="1"/>
</dbReference>
<dbReference type="Pfam" id="PF00440">
    <property type="entry name" value="TetR_N"/>
    <property type="match status" value="1"/>
</dbReference>
<evidence type="ECO:0000259" key="3">
    <source>
        <dbReference type="PROSITE" id="PS50977"/>
    </source>
</evidence>
<feature type="DNA-binding region" description="H-T-H motif" evidence="2">
    <location>
        <begin position="29"/>
        <end position="48"/>
    </location>
</feature>
<dbReference type="Gene3D" id="1.10.357.10">
    <property type="entry name" value="Tetracycline Repressor, domain 2"/>
    <property type="match status" value="1"/>
</dbReference>
<evidence type="ECO:0000313" key="5">
    <source>
        <dbReference type="Proteomes" id="UP000002318"/>
    </source>
</evidence>
<dbReference type="PANTHER" id="PTHR43479">
    <property type="entry name" value="ACREF/ENVCD OPERON REPRESSOR-RELATED"/>
    <property type="match status" value="1"/>
</dbReference>
<keyword evidence="5" id="KW-1185">Reference proteome</keyword>
<dbReference type="EMBL" id="CP002116">
    <property type="protein sequence ID" value="ADK82584.1"/>
    <property type="molecule type" value="Genomic_DNA"/>
</dbReference>
<evidence type="ECO:0000256" key="1">
    <source>
        <dbReference type="ARBA" id="ARBA00023125"/>
    </source>
</evidence>
<protein>
    <submittedName>
        <fullName evidence="4">Transcriptional regulator, TetR family</fullName>
    </submittedName>
</protein>
<dbReference type="AlphaFoldDB" id="E1R779"/>
<proteinExistence type="predicted"/>
<dbReference type="InterPro" id="IPR001647">
    <property type="entry name" value="HTH_TetR"/>
</dbReference>
<evidence type="ECO:0000313" key="4">
    <source>
        <dbReference type="EMBL" id="ADK82584.1"/>
    </source>
</evidence>
<keyword evidence="1 2" id="KW-0238">DNA-binding</keyword>
<dbReference type="OrthoDB" id="362563at2"/>
<accession>E1R779</accession>
<dbReference type="InterPro" id="IPR009057">
    <property type="entry name" value="Homeodomain-like_sf"/>
</dbReference>
<evidence type="ECO:0000256" key="2">
    <source>
        <dbReference type="PROSITE-ProRule" id="PRU00335"/>
    </source>
</evidence>
<dbReference type="PANTHER" id="PTHR43479:SF11">
    <property type="entry name" value="ACREF_ENVCD OPERON REPRESSOR-RELATED"/>
    <property type="match status" value="1"/>
</dbReference>
<sequence length="205" mass="23780">MKQDDTVTRQRILVSGKEEFLEKGFVHASLRTIAKNAGVTTGAIYLYYENKEALFNALVAEPVQMLLGEYRRVQDEFASRSPQQQLSVMHEISEACLEWMIDHIYEYYDAFKLVVCCSTGTRYAAFIEQMVEIEVRSSYNFFEIMEEMGKKVRPMDDELIHILASALFSGFFEIVVHDMNKEKAKEYVACLMEFYEAGWDRLLGL</sequence>
<reference evidence="4 5" key="1">
    <citation type="journal article" date="2010" name="Stand. Genomic Sci.">
        <title>Complete genome sequence of Spirochaeta smaragdinae type strain (SEBR 4228).</title>
        <authorList>
            <person name="Mavromatis K."/>
            <person name="Yasawong M."/>
            <person name="Chertkov O."/>
            <person name="Lapidus A."/>
            <person name="Lucas S."/>
            <person name="Nolan M."/>
            <person name="Del Rio T.G."/>
            <person name="Tice H."/>
            <person name="Cheng J.F."/>
            <person name="Pitluck S."/>
            <person name="Liolios K."/>
            <person name="Ivanova N."/>
            <person name="Tapia R."/>
            <person name="Han C."/>
            <person name="Bruce D."/>
            <person name="Goodwin L."/>
            <person name="Pati A."/>
            <person name="Chen A."/>
            <person name="Palaniappan K."/>
            <person name="Land M."/>
            <person name="Hauser L."/>
            <person name="Chang Y.J."/>
            <person name="Jeffries C.D."/>
            <person name="Detter J.C."/>
            <person name="Rohde M."/>
            <person name="Brambilla E."/>
            <person name="Spring S."/>
            <person name="Goker M."/>
            <person name="Sikorski J."/>
            <person name="Woyke T."/>
            <person name="Bristow J."/>
            <person name="Eisen J.A."/>
            <person name="Markowitz V."/>
            <person name="Hugenholtz P."/>
            <person name="Klenk H.P."/>
            <person name="Kyrpides N.C."/>
        </authorList>
    </citation>
    <scope>NUCLEOTIDE SEQUENCE [LARGE SCALE GENOMIC DNA]</scope>
    <source>
        <strain evidence="5">DSM 11293 / JCM 15392 / SEBR 4228</strain>
    </source>
</reference>
<dbReference type="Proteomes" id="UP000002318">
    <property type="component" value="Chromosome"/>
</dbReference>
<dbReference type="RefSeq" id="WP_013256043.1">
    <property type="nucleotide sequence ID" value="NC_014364.1"/>
</dbReference>
<dbReference type="KEGG" id="ssm:Spirs_3496"/>
<feature type="domain" description="HTH tetR-type" evidence="3">
    <location>
        <begin position="6"/>
        <end position="66"/>
    </location>
</feature>
<gene>
    <name evidence="4" type="ordered locus">Spirs_3496</name>
</gene>
<dbReference type="SUPFAM" id="SSF46689">
    <property type="entry name" value="Homeodomain-like"/>
    <property type="match status" value="1"/>
</dbReference>
<dbReference type="HOGENOM" id="CLU_069356_6_0_12"/>
<name>E1R779_SEDSS</name>
<organism evidence="4 5">
    <name type="scientific">Sediminispirochaeta smaragdinae (strain DSM 11293 / JCM 15392 / SEBR 4228)</name>
    <name type="common">Spirochaeta smaragdinae</name>
    <dbReference type="NCBI Taxonomy" id="573413"/>
    <lineage>
        <taxon>Bacteria</taxon>
        <taxon>Pseudomonadati</taxon>
        <taxon>Spirochaetota</taxon>
        <taxon>Spirochaetia</taxon>
        <taxon>Spirochaetales</taxon>
        <taxon>Spirochaetaceae</taxon>
        <taxon>Sediminispirochaeta</taxon>
    </lineage>
</organism>
<dbReference type="GO" id="GO:0003677">
    <property type="term" value="F:DNA binding"/>
    <property type="evidence" value="ECO:0007669"/>
    <property type="project" value="UniProtKB-UniRule"/>
</dbReference>
<dbReference type="STRING" id="573413.Spirs_3496"/>
<dbReference type="PRINTS" id="PR00455">
    <property type="entry name" value="HTHTETR"/>
</dbReference>
<dbReference type="InterPro" id="IPR050624">
    <property type="entry name" value="HTH-type_Tx_Regulator"/>
</dbReference>